<dbReference type="Pfam" id="PF00042">
    <property type="entry name" value="Globin"/>
    <property type="match status" value="1"/>
</dbReference>
<keyword evidence="11" id="KW-0349">Heme</keyword>
<evidence type="ECO:0000256" key="12">
    <source>
        <dbReference type="SAM" id="MobiDB-lite"/>
    </source>
</evidence>
<evidence type="ECO:0000256" key="10">
    <source>
        <dbReference type="ARBA" id="ARBA00049433"/>
    </source>
</evidence>
<keyword evidence="11" id="KW-0561">Oxygen transport</keyword>
<evidence type="ECO:0000256" key="7">
    <source>
        <dbReference type="ARBA" id="ARBA00023014"/>
    </source>
</evidence>
<comment type="catalytic activity">
    <reaction evidence="9">
        <text>2 nitric oxide + NADH + 2 O2 = 2 nitrate + NAD(+) + H(+)</text>
        <dbReference type="Rhea" id="RHEA:19469"/>
        <dbReference type="ChEBI" id="CHEBI:15378"/>
        <dbReference type="ChEBI" id="CHEBI:15379"/>
        <dbReference type="ChEBI" id="CHEBI:16480"/>
        <dbReference type="ChEBI" id="CHEBI:17632"/>
        <dbReference type="ChEBI" id="CHEBI:57540"/>
        <dbReference type="ChEBI" id="CHEBI:57945"/>
        <dbReference type="EC" id="1.14.12.17"/>
    </reaction>
</comment>
<dbReference type="InterPro" id="IPR001433">
    <property type="entry name" value="OxRdtase_FAD/NAD-bd"/>
</dbReference>
<dbReference type="PROSITE" id="PS51384">
    <property type="entry name" value="FAD_FR"/>
    <property type="match status" value="1"/>
</dbReference>
<dbReference type="InterPro" id="IPR039261">
    <property type="entry name" value="FNR_nucleotide-bd"/>
</dbReference>
<dbReference type="InterPro" id="IPR008333">
    <property type="entry name" value="Cbr1-like_FAD-bd_dom"/>
</dbReference>
<evidence type="ECO:0000256" key="3">
    <source>
        <dbReference type="ARBA" id="ARBA00006401"/>
    </source>
</evidence>
<evidence type="ECO:0000256" key="5">
    <source>
        <dbReference type="ARBA" id="ARBA00022714"/>
    </source>
</evidence>
<dbReference type="Pfam" id="PF00970">
    <property type="entry name" value="FAD_binding_6"/>
    <property type="match status" value="1"/>
</dbReference>
<dbReference type="SUPFAM" id="SSF52343">
    <property type="entry name" value="Ferredoxin reductase-like, C-terminal NADP-linked domain"/>
    <property type="match status" value="1"/>
</dbReference>
<accession>A0ABV9G0B1</accession>
<feature type="compositionally biased region" description="Pro residues" evidence="12">
    <location>
        <begin position="418"/>
        <end position="430"/>
    </location>
</feature>
<dbReference type="Gene3D" id="1.10.490.10">
    <property type="entry name" value="Globins"/>
    <property type="match status" value="1"/>
</dbReference>
<dbReference type="SUPFAM" id="SSF46458">
    <property type="entry name" value="Globin-like"/>
    <property type="match status" value="1"/>
</dbReference>
<feature type="region of interest" description="Disordered" evidence="12">
    <location>
        <begin position="371"/>
        <end position="445"/>
    </location>
</feature>
<feature type="domain" description="FAD-binding FR-type" evidence="14">
    <location>
        <begin position="141"/>
        <end position="241"/>
    </location>
</feature>
<dbReference type="InterPro" id="IPR017938">
    <property type="entry name" value="Riboflavin_synthase-like_b-brl"/>
</dbReference>
<evidence type="ECO:0000256" key="4">
    <source>
        <dbReference type="ARBA" id="ARBA00012229"/>
    </source>
</evidence>
<organism evidence="15 16">
    <name type="scientific">Streptomyces maoxianensis</name>
    <dbReference type="NCBI Taxonomy" id="1459942"/>
    <lineage>
        <taxon>Bacteria</taxon>
        <taxon>Bacillati</taxon>
        <taxon>Actinomycetota</taxon>
        <taxon>Actinomycetes</taxon>
        <taxon>Kitasatosporales</taxon>
        <taxon>Streptomycetaceae</taxon>
        <taxon>Streptomyces</taxon>
    </lineage>
</organism>
<dbReference type="InterPro" id="IPR000971">
    <property type="entry name" value="Globin"/>
</dbReference>
<evidence type="ECO:0000256" key="9">
    <source>
        <dbReference type="ARBA" id="ARBA00048649"/>
    </source>
</evidence>
<evidence type="ECO:0000259" key="13">
    <source>
        <dbReference type="PROSITE" id="PS01033"/>
    </source>
</evidence>
<dbReference type="Gene3D" id="3.40.50.80">
    <property type="entry name" value="Nucleotide-binding domain of ferredoxin-NADP reductase (FNR) module"/>
    <property type="match status" value="1"/>
</dbReference>
<comment type="similarity">
    <text evidence="3">In the C-terminal section; belongs to the flavoprotein pyridine nucleotide cytochrome reductase family.</text>
</comment>
<keyword evidence="7" id="KW-0411">Iron-sulfur</keyword>
<comment type="cofactor">
    <cofactor evidence="2">
        <name>FAD</name>
        <dbReference type="ChEBI" id="CHEBI:57692"/>
    </cofactor>
</comment>
<keyword evidence="11" id="KW-0479">Metal-binding</keyword>
<evidence type="ECO:0000313" key="15">
    <source>
        <dbReference type="EMBL" id="MFC4607467.1"/>
    </source>
</evidence>
<keyword evidence="11" id="KW-0408">Iron</keyword>
<proteinExistence type="inferred from homology"/>
<evidence type="ECO:0000259" key="14">
    <source>
        <dbReference type="PROSITE" id="PS51384"/>
    </source>
</evidence>
<dbReference type="InterPro" id="IPR050415">
    <property type="entry name" value="MRET"/>
</dbReference>
<reference evidence="16" key="1">
    <citation type="journal article" date="2019" name="Int. J. Syst. Evol. Microbiol.">
        <title>The Global Catalogue of Microorganisms (GCM) 10K type strain sequencing project: providing services to taxonomists for standard genome sequencing and annotation.</title>
        <authorList>
            <consortium name="The Broad Institute Genomics Platform"/>
            <consortium name="The Broad Institute Genome Sequencing Center for Infectious Disease"/>
            <person name="Wu L."/>
            <person name="Ma J."/>
        </authorList>
    </citation>
    <scope>NUCLEOTIDE SEQUENCE [LARGE SCALE GENOMIC DNA]</scope>
    <source>
        <strain evidence="16">CGMCC 4.7139</strain>
    </source>
</reference>
<protein>
    <recommendedName>
        <fullName evidence="4">nitric oxide dioxygenase</fullName>
        <ecNumber evidence="4">1.14.12.17</ecNumber>
    </recommendedName>
</protein>
<dbReference type="CDD" id="cd19753">
    <property type="entry name" value="Mb-like_oxidoreductase"/>
    <property type="match status" value="1"/>
</dbReference>
<evidence type="ECO:0000256" key="11">
    <source>
        <dbReference type="RuleBase" id="RU000356"/>
    </source>
</evidence>
<keyword evidence="11" id="KW-0813">Transport</keyword>
<dbReference type="PRINTS" id="PR00410">
    <property type="entry name" value="PHEHYDRXLASE"/>
</dbReference>
<dbReference type="Pfam" id="PF00175">
    <property type="entry name" value="NAD_binding_1"/>
    <property type="match status" value="1"/>
</dbReference>
<evidence type="ECO:0000256" key="8">
    <source>
        <dbReference type="ARBA" id="ARBA00023027"/>
    </source>
</evidence>
<comment type="cofactor">
    <cofactor evidence="1">
        <name>heme b</name>
        <dbReference type="ChEBI" id="CHEBI:60344"/>
    </cofactor>
</comment>
<evidence type="ECO:0000313" key="16">
    <source>
        <dbReference type="Proteomes" id="UP001595993"/>
    </source>
</evidence>
<dbReference type="PROSITE" id="PS01033">
    <property type="entry name" value="GLOBIN"/>
    <property type="match status" value="1"/>
</dbReference>
<dbReference type="InterPro" id="IPR017927">
    <property type="entry name" value="FAD-bd_FR_type"/>
</dbReference>
<keyword evidence="6" id="KW-0521">NADP</keyword>
<dbReference type="SUPFAM" id="SSF63380">
    <property type="entry name" value="Riboflavin synthase domain-like"/>
    <property type="match status" value="1"/>
</dbReference>
<dbReference type="Gene3D" id="2.40.30.10">
    <property type="entry name" value="Translation factors"/>
    <property type="match status" value="1"/>
</dbReference>
<dbReference type="RefSeq" id="WP_381192466.1">
    <property type="nucleotide sequence ID" value="NZ_JBHSFE010000007.1"/>
</dbReference>
<dbReference type="InterPro" id="IPR009050">
    <property type="entry name" value="Globin-like_sf"/>
</dbReference>
<comment type="catalytic activity">
    <reaction evidence="10">
        <text>2 nitric oxide + NADPH + 2 O2 = 2 nitrate + NADP(+) + H(+)</text>
        <dbReference type="Rhea" id="RHEA:19465"/>
        <dbReference type="ChEBI" id="CHEBI:15378"/>
        <dbReference type="ChEBI" id="CHEBI:15379"/>
        <dbReference type="ChEBI" id="CHEBI:16480"/>
        <dbReference type="ChEBI" id="CHEBI:17632"/>
        <dbReference type="ChEBI" id="CHEBI:57783"/>
        <dbReference type="ChEBI" id="CHEBI:58349"/>
        <dbReference type="EC" id="1.14.12.17"/>
    </reaction>
</comment>
<name>A0ABV9G0B1_9ACTN</name>
<comment type="caution">
    <text evidence="15">The sequence shown here is derived from an EMBL/GenBank/DDBJ whole genome shotgun (WGS) entry which is preliminary data.</text>
</comment>
<dbReference type="InterPro" id="IPR012292">
    <property type="entry name" value="Globin/Proto"/>
</dbReference>
<dbReference type="EMBL" id="JBHSFE010000007">
    <property type="protein sequence ID" value="MFC4607467.1"/>
    <property type="molecule type" value="Genomic_DNA"/>
</dbReference>
<keyword evidence="5" id="KW-0001">2Fe-2S</keyword>
<keyword evidence="8" id="KW-0520">NAD</keyword>
<sequence length="445" mass="49316">MNDDDIDLVRASLERVRRRASHVVRYFYAHLFTHHPHLRRLFPAAMDDQYERLFAALVHVVDNLGHPGLPAHLAQLGRDHRKFGIGDDDYTAVGESLFAAVRYHSTQSWDARTEAAWLRMYTTTAEAMTGGAHSSLARNEPSSWEATVVSHRLHGGHTAVVRAIPSARYPWRPGQYATIEHPELPGVWRPYSLAGRPGRDGVLEFHIGRVPQGLLSNVLCDNTEPGHILRLGAASGSALAPPPGTEAVTLIAAGSGWAPVKAVLDELLARRPTPRIRIDVVARGEADFYDGGSLAGLLRAHPCLSAYWWYEERAEGPTRAAERLHSNLRARREWTGETVYLCGPVMFVQETTELLHECGLPAESLIRDPLPSSVQQRGHVSHAEQFLDPRPVNWIDPDARTRPLDLPAPESHSESHPAPQPEEQPEPVPPDSGSWFAPHRTAGRV</sequence>
<evidence type="ECO:0000256" key="6">
    <source>
        <dbReference type="ARBA" id="ARBA00022857"/>
    </source>
</evidence>
<feature type="domain" description="Globin" evidence="13">
    <location>
        <begin position="1"/>
        <end position="133"/>
    </location>
</feature>
<keyword evidence="16" id="KW-1185">Reference proteome</keyword>
<dbReference type="Proteomes" id="UP001595993">
    <property type="component" value="Unassembled WGS sequence"/>
</dbReference>
<comment type="similarity">
    <text evidence="11">Belongs to the globin family.</text>
</comment>
<dbReference type="EC" id="1.14.12.17" evidence="4"/>
<evidence type="ECO:0000256" key="1">
    <source>
        <dbReference type="ARBA" id="ARBA00001970"/>
    </source>
</evidence>
<gene>
    <name evidence="15" type="ORF">ACFO9E_06510</name>
</gene>
<evidence type="ECO:0000256" key="2">
    <source>
        <dbReference type="ARBA" id="ARBA00001974"/>
    </source>
</evidence>
<dbReference type="PANTHER" id="PTHR47354:SF5">
    <property type="entry name" value="PROTEIN RFBI"/>
    <property type="match status" value="1"/>
</dbReference>
<dbReference type="PANTHER" id="PTHR47354">
    <property type="entry name" value="NADH OXIDOREDUCTASE HCR"/>
    <property type="match status" value="1"/>
</dbReference>